<dbReference type="EMBL" id="CDMY01000371">
    <property type="protein sequence ID" value="CEM06811.1"/>
    <property type="molecule type" value="Genomic_DNA"/>
</dbReference>
<feature type="compositionally biased region" description="Polar residues" evidence="1">
    <location>
        <begin position="120"/>
        <end position="139"/>
    </location>
</feature>
<dbReference type="Proteomes" id="UP000041254">
    <property type="component" value="Unassembled WGS sequence"/>
</dbReference>
<organism evidence="2 3">
    <name type="scientific">Vitrella brassicaformis (strain CCMP3155)</name>
    <dbReference type="NCBI Taxonomy" id="1169540"/>
    <lineage>
        <taxon>Eukaryota</taxon>
        <taxon>Sar</taxon>
        <taxon>Alveolata</taxon>
        <taxon>Colpodellida</taxon>
        <taxon>Vitrellaceae</taxon>
        <taxon>Vitrella</taxon>
    </lineage>
</organism>
<name>A0A0G4F4I9_VITBC</name>
<dbReference type="VEuPathDB" id="CryptoDB:Vbra_8787"/>
<dbReference type="InParanoid" id="A0A0G4F4I9"/>
<feature type="region of interest" description="Disordered" evidence="1">
    <location>
        <begin position="74"/>
        <end position="215"/>
    </location>
</feature>
<sequence>MFFDEPVLTKPDGIQVRLPSLVGEGTRGAVRGGYVNSSSDFRAFKIGVLSESTKGVFKTGGEYPQPQGYACPAAMPQGAGRGRGQVDAYDTGRHQTPPTLPHNITPYTNTPDVSRDPHVQPSSSNAVDNNTAMNPQNAHFVTPPGPQFSSPPTNNTTSQPSVPTVPPHPSPSPPPPRTPTTETDTHTPTPPVAKAQPYVHGVGPPPPPSDEPPTAIQSLQMQYDFKIQPLVFKLKDKTGRGLRNWTSKGKYVISSVAVTGTCRLKASSVDLQEPIRLSYAVERGAGSGTVCGDFGADMYPAHHETYQSAGCSAYEGRQLYTVATYDSNMRTFTISPSAWESVRSAAVADLSEGRWEIDVIMGYDLHRSD</sequence>
<evidence type="ECO:0000313" key="2">
    <source>
        <dbReference type="EMBL" id="CEM06811.1"/>
    </source>
</evidence>
<gene>
    <name evidence="2" type="ORF">Vbra_8787</name>
</gene>
<protein>
    <submittedName>
        <fullName evidence="2">Uncharacterized protein</fullName>
    </submittedName>
</protein>
<proteinExistence type="predicted"/>
<dbReference type="AlphaFoldDB" id="A0A0G4F4I9"/>
<reference evidence="2 3" key="1">
    <citation type="submission" date="2014-11" db="EMBL/GenBank/DDBJ databases">
        <authorList>
            <person name="Zhu J."/>
            <person name="Qi W."/>
            <person name="Song R."/>
        </authorList>
    </citation>
    <scope>NUCLEOTIDE SEQUENCE [LARGE SCALE GENOMIC DNA]</scope>
</reference>
<evidence type="ECO:0000313" key="3">
    <source>
        <dbReference type="Proteomes" id="UP000041254"/>
    </source>
</evidence>
<keyword evidence="3" id="KW-1185">Reference proteome</keyword>
<accession>A0A0G4F4I9</accession>
<feature type="compositionally biased region" description="Pro residues" evidence="1">
    <location>
        <begin position="163"/>
        <end position="178"/>
    </location>
</feature>
<evidence type="ECO:0000256" key="1">
    <source>
        <dbReference type="SAM" id="MobiDB-lite"/>
    </source>
</evidence>